<accession>V5HG63</accession>
<evidence type="ECO:0000256" key="1">
    <source>
        <dbReference type="SAM" id="SignalP"/>
    </source>
</evidence>
<sequence>MQLVVFSMVLILSALLNAGFLSGTSLISECQGYISQGGGLGCEMLGTYYVGFDPWTCMVICGAGKQMKLPEGVCLGGKMDCTPKVKNTYWRLELGSTKKVFNIFDTLEPFR</sequence>
<proteinExistence type="evidence at transcript level"/>
<organism evidence="2">
    <name type="scientific">Ixodes ricinus</name>
    <name type="common">Common tick</name>
    <name type="synonym">Acarus ricinus</name>
    <dbReference type="NCBI Taxonomy" id="34613"/>
    <lineage>
        <taxon>Eukaryota</taxon>
        <taxon>Metazoa</taxon>
        <taxon>Ecdysozoa</taxon>
        <taxon>Arthropoda</taxon>
        <taxon>Chelicerata</taxon>
        <taxon>Arachnida</taxon>
        <taxon>Acari</taxon>
        <taxon>Parasitiformes</taxon>
        <taxon>Ixodida</taxon>
        <taxon>Ixodoidea</taxon>
        <taxon>Ixodidae</taxon>
        <taxon>Ixodinae</taxon>
        <taxon>Ixodes</taxon>
    </lineage>
</organism>
<name>V5HG63_IXORI</name>
<evidence type="ECO:0000313" key="2">
    <source>
        <dbReference type="EMBL" id="JAB72453.1"/>
    </source>
</evidence>
<keyword evidence="1" id="KW-0732">Signal</keyword>
<reference evidence="2" key="1">
    <citation type="journal article" date="2015" name="Sci. Rep.">
        <title>Tissue- and time-dependent transcription in Ixodes ricinus salivary glands and midguts when blood feeding on the vertebrate host.</title>
        <authorList>
            <person name="Kotsyfakis M."/>
            <person name="Schwarz A."/>
            <person name="Erhart J."/>
            <person name="Ribeiro J.M."/>
        </authorList>
    </citation>
    <scope>NUCLEOTIDE SEQUENCE</scope>
    <source>
        <tissue evidence="2">Salivary gland and midgut</tissue>
    </source>
</reference>
<feature type="chain" id="PRO_5004735599" evidence="1">
    <location>
        <begin position="19"/>
        <end position="111"/>
    </location>
</feature>
<feature type="signal peptide" evidence="1">
    <location>
        <begin position="1"/>
        <end position="18"/>
    </location>
</feature>
<dbReference type="AlphaFoldDB" id="V5HG63"/>
<dbReference type="EMBL" id="GANP01012015">
    <property type="protein sequence ID" value="JAB72453.1"/>
    <property type="molecule type" value="mRNA"/>
</dbReference>
<protein>
    <submittedName>
        <fullName evidence="2">Putative secreted protein</fullName>
    </submittedName>
</protein>